<dbReference type="EMBL" id="SRLO01014673">
    <property type="protein sequence ID" value="TNN24657.1"/>
    <property type="molecule type" value="Genomic_DNA"/>
</dbReference>
<sequence>MDREAMKCQVLTVSNHSCAPLTLLDNTLRCTVPPALRAAAATELQLQINEMKRLKHELNV</sequence>
<dbReference type="Proteomes" id="UP000314294">
    <property type="component" value="Unassembled WGS sequence"/>
</dbReference>
<comment type="caution">
    <text evidence="1">The sequence shown here is derived from an EMBL/GenBank/DDBJ whole genome shotgun (WGS) entry which is preliminary data.</text>
</comment>
<reference evidence="1 2" key="1">
    <citation type="submission" date="2019-03" db="EMBL/GenBank/DDBJ databases">
        <title>First draft genome of Liparis tanakae, snailfish: a comprehensive survey of snailfish specific genes.</title>
        <authorList>
            <person name="Kim W."/>
            <person name="Song I."/>
            <person name="Jeong J.-H."/>
            <person name="Kim D."/>
            <person name="Kim S."/>
            <person name="Ryu S."/>
            <person name="Song J.Y."/>
            <person name="Lee S.K."/>
        </authorList>
    </citation>
    <scope>NUCLEOTIDE SEQUENCE [LARGE SCALE GENOMIC DNA]</scope>
    <source>
        <tissue evidence="1">Muscle</tissue>
    </source>
</reference>
<keyword evidence="2" id="KW-1185">Reference proteome</keyword>
<evidence type="ECO:0000313" key="1">
    <source>
        <dbReference type="EMBL" id="TNN24657.1"/>
    </source>
</evidence>
<protein>
    <submittedName>
        <fullName evidence="1">Uncharacterized protein</fullName>
    </submittedName>
</protein>
<gene>
    <name evidence="1" type="ORF">EYF80_065217</name>
</gene>
<accession>A0A4Z2E7A2</accession>
<dbReference type="AlphaFoldDB" id="A0A4Z2E7A2"/>
<organism evidence="1 2">
    <name type="scientific">Liparis tanakae</name>
    <name type="common">Tanaka's snailfish</name>
    <dbReference type="NCBI Taxonomy" id="230148"/>
    <lineage>
        <taxon>Eukaryota</taxon>
        <taxon>Metazoa</taxon>
        <taxon>Chordata</taxon>
        <taxon>Craniata</taxon>
        <taxon>Vertebrata</taxon>
        <taxon>Euteleostomi</taxon>
        <taxon>Actinopterygii</taxon>
        <taxon>Neopterygii</taxon>
        <taxon>Teleostei</taxon>
        <taxon>Neoteleostei</taxon>
        <taxon>Acanthomorphata</taxon>
        <taxon>Eupercaria</taxon>
        <taxon>Perciformes</taxon>
        <taxon>Cottioidei</taxon>
        <taxon>Cottales</taxon>
        <taxon>Liparidae</taxon>
        <taxon>Liparis</taxon>
    </lineage>
</organism>
<proteinExistence type="predicted"/>
<evidence type="ECO:0000313" key="2">
    <source>
        <dbReference type="Proteomes" id="UP000314294"/>
    </source>
</evidence>
<name>A0A4Z2E7A2_9TELE</name>